<dbReference type="EMBL" id="JACGWN010000002">
    <property type="protein sequence ID" value="KAL0459143.1"/>
    <property type="molecule type" value="Genomic_DNA"/>
</dbReference>
<dbReference type="Pfam" id="PF03435">
    <property type="entry name" value="Sacchrp_dh_NADP"/>
    <property type="match status" value="1"/>
</dbReference>
<organism evidence="2">
    <name type="scientific">Sesamum latifolium</name>
    <dbReference type="NCBI Taxonomy" id="2727402"/>
    <lineage>
        <taxon>Eukaryota</taxon>
        <taxon>Viridiplantae</taxon>
        <taxon>Streptophyta</taxon>
        <taxon>Embryophyta</taxon>
        <taxon>Tracheophyta</taxon>
        <taxon>Spermatophyta</taxon>
        <taxon>Magnoliopsida</taxon>
        <taxon>eudicotyledons</taxon>
        <taxon>Gunneridae</taxon>
        <taxon>Pentapetalae</taxon>
        <taxon>asterids</taxon>
        <taxon>lamiids</taxon>
        <taxon>Lamiales</taxon>
        <taxon>Pedaliaceae</taxon>
        <taxon>Sesamum</taxon>
    </lineage>
</organism>
<dbReference type="SUPFAM" id="SSF51735">
    <property type="entry name" value="NAD(P)-binding Rossmann-fold domains"/>
    <property type="match status" value="1"/>
</dbReference>
<feature type="domain" description="Saccharopine dehydrogenase NADP binding" evidence="1">
    <location>
        <begin position="49"/>
        <end position="167"/>
    </location>
</feature>
<comment type="caution">
    <text evidence="2">The sequence shown here is derived from an EMBL/GenBank/DDBJ whole genome shotgun (WGS) entry which is preliminary data.</text>
</comment>
<proteinExistence type="predicted"/>
<name>A0AAW2XZL8_9LAMI</name>
<reference evidence="2" key="2">
    <citation type="journal article" date="2024" name="Plant">
        <title>Genomic evolution and insights into agronomic trait innovations of Sesamum species.</title>
        <authorList>
            <person name="Miao H."/>
            <person name="Wang L."/>
            <person name="Qu L."/>
            <person name="Liu H."/>
            <person name="Sun Y."/>
            <person name="Le M."/>
            <person name="Wang Q."/>
            <person name="Wei S."/>
            <person name="Zheng Y."/>
            <person name="Lin W."/>
            <person name="Duan Y."/>
            <person name="Cao H."/>
            <person name="Xiong S."/>
            <person name="Wang X."/>
            <person name="Wei L."/>
            <person name="Li C."/>
            <person name="Ma Q."/>
            <person name="Ju M."/>
            <person name="Zhao R."/>
            <person name="Li G."/>
            <person name="Mu C."/>
            <person name="Tian Q."/>
            <person name="Mei H."/>
            <person name="Zhang T."/>
            <person name="Gao T."/>
            <person name="Zhang H."/>
        </authorList>
    </citation>
    <scope>NUCLEOTIDE SEQUENCE</scope>
    <source>
        <strain evidence="2">KEN1</strain>
    </source>
</reference>
<evidence type="ECO:0000259" key="1">
    <source>
        <dbReference type="Pfam" id="PF03435"/>
    </source>
</evidence>
<dbReference type="Gene3D" id="3.40.50.720">
    <property type="entry name" value="NAD(P)-binding Rossmann-like Domain"/>
    <property type="match status" value="1"/>
</dbReference>
<accession>A0AAW2XZL8</accession>
<protein>
    <recommendedName>
        <fullName evidence="1">Saccharopine dehydrogenase NADP binding domain-containing protein</fullName>
    </recommendedName>
</protein>
<gene>
    <name evidence="2" type="ORF">Slati_0541500</name>
</gene>
<dbReference type="PANTHER" id="PTHR43796">
    <property type="entry name" value="CARBOXYNORSPERMIDINE SYNTHASE"/>
    <property type="match status" value="1"/>
</dbReference>
<dbReference type="InterPro" id="IPR005097">
    <property type="entry name" value="Sacchrp_dh_NADP-bd"/>
</dbReference>
<dbReference type="PANTHER" id="PTHR43796:SF2">
    <property type="entry name" value="CARBOXYNORSPERMIDINE SYNTHASE"/>
    <property type="match status" value="1"/>
</dbReference>
<evidence type="ECO:0000313" key="2">
    <source>
        <dbReference type="EMBL" id="KAL0459143.1"/>
    </source>
</evidence>
<sequence length="433" mass="47323">MASAVCMAVGFVKASSTAEIRKETVDHHRVETVDVSRLPPEEIGRNRSVLIVGGTVAGSNTALALNKLCPHLRVVVGGRNRQKGDKVVATLGENSEFAQVDIGNVRSLKAAMKDVDLVVNAAGPFDYMECNVLEAAIQSKTAYIDVSDSKRYAQRAKSYKNKAMAAGYSLHLSSIFLHDLWFWLHFTGFKVSVVMAAVLVHNARSESRGELESIRFNYYTCGSGGAGRGVLATSYFLLGDEAVTYNKGEKVKFSPYSSMLNIDFGEGIGKQDVFLLNLPEVESAHEVLQVPTVSGRFGTGPFFWNWTLSAITRLVPTNFLRDQRIVQMLVQFSYPLIRAVDVITGEIMSIKVDLECSDGYNTTAIFSHKRLSEAAGAATAAFALAVLEGSTKPGVWYPEEPEGISIEARETLLRRVADGAINSVITKSFCRRK</sequence>
<reference evidence="2" key="1">
    <citation type="submission" date="2020-06" db="EMBL/GenBank/DDBJ databases">
        <authorList>
            <person name="Li T."/>
            <person name="Hu X."/>
            <person name="Zhang T."/>
            <person name="Song X."/>
            <person name="Zhang H."/>
            <person name="Dai N."/>
            <person name="Sheng W."/>
            <person name="Hou X."/>
            <person name="Wei L."/>
        </authorList>
    </citation>
    <scope>NUCLEOTIDE SEQUENCE</scope>
    <source>
        <strain evidence="2">KEN1</strain>
        <tissue evidence="2">Leaf</tissue>
    </source>
</reference>
<dbReference type="AlphaFoldDB" id="A0AAW2XZL8"/>
<dbReference type="InterPro" id="IPR036291">
    <property type="entry name" value="NAD(P)-bd_dom_sf"/>
</dbReference>